<comment type="subcellular location">
    <subcellularLocation>
        <location evidence="1">Nucleus</location>
    </subcellularLocation>
</comment>
<dbReference type="GO" id="GO:0005663">
    <property type="term" value="C:DNA replication factor C complex"/>
    <property type="evidence" value="ECO:0007669"/>
    <property type="project" value="TreeGrafter"/>
</dbReference>
<organism evidence="16">
    <name type="scientific">Hymenolepis diminuta</name>
    <name type="common">Rat tapeworm</name>
    <dbReference type="NCBI Taxonomy" id="6216"/>
    <lineage>
        <taxon>Eukaryota</taxon>
        <taxon>Metazoa</taxon>
        <taxon>Spiralia</taxon>
        <taxon>Lophotrochozoa</taxon>
        <taxon>Platyhelminthes</taxon>
        <taxon>Cestoda</taxon>
        <taxon>Eucestoda</taxon>
        <taxon>Cyclophyllidea</taxon>
        <taxon>Hymenolepididae</taxon>
        <taxon>Hymenolepis</taxon>
    </lineage>
</organism>
<dbReference type="STRING" id="6216.A0A0R3SHN1"/>
<keyword evidence="3" id="KW-0235">DNA replication</keyword>
<reference evidence="12 14" key="2">
    <citation type="submission" date="2018-11" db="EMBL/GenBank/DDBJ databases">
        <authorList>
            <consortium name="Pathogen Informatics"/>
        </authorList>
    </citation>
    <scope>NUCLEOTIDE SEQUENCE [LARGE SCALE GENOMIC DNA]</scope>
</reference>
<dbReference type="Pfam" id="PF13177">
    <property type="entry name" value="DNA_pol3_delta2"/>
    <property type="match status" value="1"/>
</dbReference>
<dbReference type="AlphaFoldDB" id="A0A0R3SHN1"/>
<dbReference type="Gene3D" id="3.40.50.300">
    <property type="entry name" value="P-loop containing nucleotide triphosphate hydrolases"/>
    <property type="match status" value="1"/>
</dbReference>
<feature type="domain" description="AAA+ ATPase" evidence="11">
    <location>
        <begin position="34"/>
        <end position="190"/>
    </location>
</feature>
<dbReference type="PANTHER" id="PTHR11669">
    <property type="entry name" value="REPLICATION FACTOR C / DNA POLYMERASE III GAMMA-TAU SUBUNIT"/>
    <property type="match status" value="1"/>
</dbReference>
<evidence type="ECO:0000313" key="16">
    <source>
        <dbReference type="WBParaSite" id="HDID_0000444601-mRNA-1"/>
    </source>
</evidence>
<dbReference type="GO" id="GO:0003677">
    <property type="term" value="F:DNA binding"/>
    <property type="evidence" value="ECO:0007669"/>
    <property type="project" value="InterPro"/>
</dbReference>
<name>A0A0R3SHN1_HYMDI</name>
<evidence type="ECO:0000313" key="14">
    <source>
        <dbReference type="Proteomes" id="UP000274504"/>
    </source>
</evidence>
<evidence type="ECO:0000256" key="2">
    <source>
        <dbReference type="ARBA" id="ARBA00005378"/>
    </source>
</evidence>
<evidence type="ECO:0000256" key="8">
    <source>
        <dbReference type="ARBA" id="ARBA00076818"/>
    </source>
</evidence>
<dbReference type="SUPFAM" id="SSF48019">
    <property type="entry name" value="post-AAA+ oligomerization domain-like"/>
    <property type="match status" value="1"/>
</dbReference>
<evidence type="ECO:0000313" key="12">
    <source>
        <dbReference type="EMBL" id="VDL49396.1"/>
    </source>
</evidence>
<dbReference type="PANTHER" id="PTHR11669:SF1">
    <property type="entry name" value="REPLICATION FACTOR C SUBUNIT 3"/>
    <property type="match status" value="1"/>
</dbReference>
<comment type="subunit">
    <text evidence="6">Subunit of the RFC complex, an heteropentameric complex consisting of a large subunit RFC1 and four small subunits RFC2, RFC3, RFC4 and RFC5; the RFC complex interacts with PCNA. Forms an heterotetrameric complex with RFC2, RFC4 and RFC5; this complex has ATPase activity but is not stimulated by PCNA. The heterotetramer of subunits RFC2, RFC3, RFC4 and RFC5 interacts with RAD17. Interacts with CNTD1; this interaction facilitates crossover formation.</text>
</comment>
<evidence type="ECO:0000256" key="7">
    <source>
        <dbReference type="ARBA" id="ARBA00070184"/>
    </source>
</evidence>
<evidence type="ECO:0000256" key="5">
    <source>
        <dbReference type="ARBA" id="ARBA00058626"/>
    </source>
</evidence>
<dbReference type="InterPro" id="IPR050238">
    <property type="entry name" value="DNA_Rep/Repair_Clamp_Loader"/>
</dbReference>
<dbReference type="EMBL" id="UYSG01001703">
    <property type="protein sequence ID" value="VDL49396.1"/>
    <property type="molecule type" value="Genomic_DNA"/>
</dbReference>
<dbReference type="GO" id="GO:0005634">
    <property type="term" value="C:nucleus"/>
    <property type="evidence" value="ECO:0007669"/>
    <property type="project" value="UniProtKB-SubCell"/>
</dbReference>
<sequence>MSLWVDKHRPTSLESLDYHKKEAETLRKIVASGDFPHLLFYGPPGAGKKTRISCLLRELYGPGVDKLRIEHHSFTTPSKKKVDLSTVSSNFHLEVNPSDVGIYDRIVVQELIKNMASTAQLDVTNQREFKVVVIHEVDRLSKDAQHSLRRTMEKYMKTCRIILCTESLSKIIPATRSRCLPIRIAAPTVDEISKILVNVAKMEGLIMPIELAERIANASDRNLRRSLLLAEVARAQHYPFSHDQSIPLPDWQNFISETASSILGEQSPKRVMEVRSRLYELLAHCIPPDVIFRGLLDNLLSSCDSTLRYDLVSLAATHEHRMHLGQKPIFHLEAFVISFMAIYKRFIEDTLGGSEL</sequence>
<dbReference type="CDD" id="cd00009">
    <property type="entry name" value="AAA"/>
    <property type="match status" value="1"/>
</dbReference>
<dbReference type="FunFam" id="3.40.50.300:FF:000136">
    <property type="entry name" value="Replication factor C subunit 5"/>
    <property type="match status" value="1"/>
</dbReference>
<keyword evidence="15" id="KW-1185">Reference proteome</keyword>
<evidence type="ECO:0000256" key="10">
    <source>
        <dbReference type="ARBA" id="ARBA00080379"/>
    </source>
</evidence>
<evidence type="ECO:0000313" key="15">
    <source>
        <dbReference type="Proteomes" id="UP000321570"/>
    </source>
</evidence>
<dbReference type="SMART" id="SM00382">
    <property type="entry name" value="AAA"/>
    <property type="match status" value="1"/>
</dbReference>
<evidence type="ECO:0000256" key="4">
    <source>
        <dbReference type="ARBA" id="ARBA00023242"/>
    </source>
</evidence>
<comment type="function">
    <text evidence="5">Subunit of the replication factor C (RFC) complex which acts during elongation of primed DNA templates by DNA polymerases delta and epsilon, and is necessary for ATP-dependent loading of proliferating cell nuclear antigen (PCNA) onto primed DNA.</text>
</comment>
<gene>
    <name evidence="12" type="ORF">HDID_LOCUS4444</name>
    <name evidence="13" type="ORF">WMSIL1_LOCUS11431</name>
</gene>
<dbReference type="InterPro" id="IPR008921">
    <property type="entry name" value="DNA_pol3_clamp-load_cplx_C"/>
</dbReference>
<evidence type="ECO:0000256" key="3">
    <source>
        <dbReference type="ARBA" id="ARBA00022705"/>
    </source>
</evidence>
<evidence type="ECO:0000256" key="9">
    <source>
        <dbReference type="ARBA" id="ARBA00079394"/>
    </source>
</evidence>
<evidence type="ECO:0000259" key="11">
    <source>
        <dbReference type="SMART" id="SM00382"/>
    </source>
</evidence>
<dbReference type="Proteomes" id="UP000321570">
    <property type="component" value="Unassembled WGS sequence"/>
</dbReference>
<evidence type="ECO:0000313" key="13">
    <source>
        <dbReference type="EMBL" id="VUZ53094.1"/>
    </source>
</evidence>
<dbReference type="GO" id="GO:0006281">
    <property type="term" value="P:DNA repair"/>
    <property type="evidence" value="ECO:0007669"/>
    <property type="project" value="UniProtKB-ARBA"/>
</dbReference>
<dbReference type="Pfam" id="PF22534">
    <property type="entry name" value="RFC_C"/>
    <property type="match status" value="1"/>
</dbReference>
<reference evidence="16" key="1">
    <citation type="submission" date="2017-02" db="UniProtKB">
        <authorList>
            <consortium name="WormBaseParasite"/>
        </authorList>
    </citation>
    <scope>IDENTIFICATION</scope>
</reference>
<protein>
    <recommendedName>
        <fullName evidence="7">Replication factor C subunit 3</fullName>
    </recommendedName>
    <alternativeName>
        <fullName evidence="9">Activator 1 38 kDa subunit</fullName>
    </alternativeName>
    <alternativeName>
        <fullName evidence="10">Activator 1 subunit 3</fullName>
    </alternativeName>
    <alternativeName>
        <fullName evidence="8">Replication factor C 38 kDa subunit</fullName>
    </alternativeName>
</protein>
<dbReference type="EMBL" id="CABIJS010000544">
    <property type="protein sequence ID" value="VUZ53094.1"/>
    <property type="molecule type" value="Genomic_DNA"/>
</dbReference>
<reference evidence="13 15" key="3">
    <citation type="submission" date="2019-07" db="EMBL/GenBank/DDBJ databases">
        <authorList>
            <person name="Jastrzebski P J."/>
            <person name="Paukszto L."/>
            <person name="Jastrzebski P J."/>
        </authorList>
    </citation>
    <scope>NUCLEOTIDE SEQUENCE [LARGE SCALE GENOMIC DNA]</scope>
    <source>
        <strain evidence="13 15">WMS-il1</strain>
    </source>
</reference>
<keyword evidence="4" id="KW-0539">Nucleus</keyword>
<dbReference type="Gene3D" id="1.10.8.60">
    <property type="match status" value="1"/>
</dbReference>
<dbReference type="FunFam" id="1.10.8.60:FF:000030">
    <property type="entry name" value="replication factor C subunit 3"/>
    <property type="match status" value="1"/>
</dbReference>
<dbReference type="InterPro" id="IPR003593">
    <property type="entry name" value="AAA+_ATPase"/>
</dbReference>
<dbReference type="SUPFAM" id="SSF52540">
    <property type="entry name" value="P-loop containing nucleoside triphosphate hydrolases"/>
    <property type="match status" value="1"/>
</dbReference>
<evidence type="ECO:0000256" key="6">
    <source>
        <dbReference type="ARBA" id="ARBA00062267"/>
    </source>
</evidence>
<proteinExistence type="inferred from homology"/>
<dbReference type="GO" id="GO:0006271">
    <property type="term" value="P:DNA strand elongation involved in DNA replication"/>
    <property type="evidence" value="ECO:0007669"/>
    <property type="project" value="UniProtKB-ARBA"/>
</dbReference>
<dbReference type="GO" id="GO:0003689">
    <property type="term" value="F:DNA clamp loader activity"/>
    <property type="evidence" value="ECO:0007669"/>
    <property type="project" value="TreeGrafter"/>
</dbReference>
<dbReference type="FunFam" id="1.20.272.10:FF:000002">
    <property type="entry name" value="Replication factor C subunit 3"/>
    <property type="match status" value="1"/>
</dbReference>
<evidence type="ECO:0000256" key="1">
    <source>
        <dbReference type="ARBA" id="ARBA00004123"/>
    </source>
</evidence>
<dbReference type="Pfam" id="PF21960">
    <property type="entry name" value="RCF1-5-like_lid"/>
    <property type="match status" value="1"/>
</dbReference>
<dbReference type="WBParaSite" id="HDID_0000444601-mRNA-1">
    <property type="protein sequence ID" value="HDID_0000444601-mRNA-1"/>
    <property type="gene ID" value="HDID_0000444601"/>
</dbReference>
<dbReference type="InterPro" id="IPR027417">
    <property type="entry name" value="P-loop_NTPase"/>
</dbReference>
<dbReference type="OrthoDB" id="761538at2759"/>
<comment type="similarity">
    <text evidence="2">Belongs to the activator 1 small subunits family.</text>
</comment>
<dbReference type="Gene3D" id="1.20.272.10">
    <property type="match status" value="1"/>
</dbReference>
<accession>A0A0R3SHN1</accession>
<dbReference type="Proteomes" id="UP000274504">
    <property type="component" value="Unassembled WGS sequence"/>
</dbReference>